<dbReference type="InterPro" id="IPR036894">
    <property type="entry name" value="YbaB-like_sf"/>
</dbReference>
<dbReference type="GO" id="GO:0003677">
    <property type="term" value="F:DNA binding"/>
    <property type="evidence" value="ECO:0007669"/>
    <property type="project" value="InterPro"/>
</dbReference>
<dbReference type="Proteomes" id="UP000295136">
    <property type="component" value="Unassembled WGS sequence"/>
</dbReference>
<sequence length="126" mass="13729">MYNLSTDWTADVREKDIAQAMAHAEEAGAWVEEARKELAKVVGAGESPSGHVKVTVTGEGKVLEISLQPPAKRLDRHTFVNEVLTAVTQARQDAAGKVHQMMREGFPGFDPTAITAGADRLMNMPW</sequence>
<dbReference type="SUPFAM" id="SSF82607">
    <property type="entry name" value="YbaB-like"/>
    <property type="match status" value="1"/>
</dbReference>
<proteinExistence type="predicted"/>
<dbReference type="AlphaFoldDB" id="A0A4R5F7M1"/>
<name>A0A4R5F7M1_9ACTN</name>
<evidence type="ECO:0008006" key="3">
    <source>
        <dbReference type="Google" id="ProtNLM"/>
    </source>
</evidence>
<dbReference type="InterPro" id="IPR004401">
    <property type="entry name" value="YbaB/EbfC"/>
</dbReference>
<evidence type="ECO:0000313" key="2">
    <source>
        <dbReference type="Proteomes" id="UP000295136"/>
    </source>
</evidence>
<organism evidence="1 2">
    <name type="scientific">Nonomuraea mesophila</name>
    <dbReference type="NCBI Taxonomy" id="2530382"/>
    <lineage>
        <taxon>Bacteria</taxon>
        <taxon>Bacillati</taxon>
        <taxon>Actinomycetota</taxon>
        <taxon>Actinomycetes</taxon>
        <taxon>Streptosporangiales</taxon>
        <taxon>Streptosporangiaceae</taxon>
        <taxon>Nonomuraea</taxon>
    </lineage>
</organism>
<keyword evidence="2" id="KW-1185">Reference proteome</keyword>
<gene>
    <name evidence="1" type="ORF">E1295_25580</name>
</gene>
<protein>
    <recommendedName>
        <fullName evidence="3">YbaB/EbfC family DNA-binding protein</fullName>
    </recommendedName>
</protein>
<dbReference type="Pfam" id="PF02575">
    <property type="entry name" value="YbaB_DNA_bd"/>
    <property type="match status" value="1"/>
</dbReference>
<reference evidence="1 2" key="1">
    <citation type="submission" date="2019-03" db="EMBL/GenBank/DDBJ databases">
        <title>Draft genome sequences of novel Actinobacteria.</title>
        <authorList>
            <person name="Sahin N."/>
            <person name="Ay H."/>
            <person name="Saygin H."/>
        </authorList>
    </citation>
    <scope>NUCLEOTIDE SEQUENCE [LARGE SCALE GENOMIC DNA]</scope>
    <source>
        <strain evidence="1 2">6K102</strain>
    </source>
</reference>
<dbReference type="EMBL" id="SMLD01000073">
    <property type="protein sequence ID" value="TDE44114.1"/>
    <property type="molecule type" value="Genomic_DNA"/>
</dbReference>
<dbReference type="RefSeq" id="WP_132633430.1">
    <property type="nucleotide sequence ID" value="NZ_SMLD01000073.1"/>
</dbReference>
<comment type="caution">
    <text evidence="1">The sequence shown here is derived from an EMBL/GenBank/DDBJ whole genome shotgun (WGS) entry which is preliminary data.</text>
</comment>
<accession>A0A4R5F7M1</accession>
<evidence type="ECO:0000313" key="1">
    <source>
        <dbReference type="EMBL" id="TDE44114.1"/>
    </source>
</evidence>
<dbReference type="Gene3D" id="3.30.1310.10">
    <property type="entry name" value="Nucleoid-associated protein YbaB-like domain"/>
    <property type="match status" value="1"/>
</dbReference>